<evidence type="ECO:0000313" key="4">
    <source>
        <dbReference type="Proteomes" id="UP000198923"/>
    </source>
</evidence>
<evidence type="ECO:0000256" key="1">
    <source>
        <dbReference type="ARBA" id="ARBA00023125"/>
    </source>
</evidence>
<dbReference type="SUPFAM" id="SSF48452">
    <property type="entry name" value="TPR-like"/>
    <property type="match status" value="1"/>
</dbReference>
<feature type="domain" description="HTH cro/C1-type" evidence="2">
    <location>
        <begin position="14"/>
        <end position="69"/>
    </location>
</feature>
<dbReference type="GO" id="GO:0005829">
    <property type="term" value="C:cytosol"/>
    <property type="evidence" value="ECO:0007669"/>
    <property type="project" value="TreeGrafter"/>
</dbReference>
<evidence type="ECO:0000313" key="3">
    <source>
        <dbReference type="EMBL" id="SDH68417.1"/>
    </source>
</evidence>
<dbReference type="Gene3D" id="1.10.260.40">
    <property type="entry name" value="lambda repressor-like DNA-binding domains"/>
    <property type="match status" value="1"/>
</dbReference>
<dbReference type="GO" id="GO:0003700">
    <property type="term" value="F:DNA-binding transcription factor activity"/>
    <property type="evidence" value="ECO:0007669"/>
    <property type="project" value="TreeGrafter"/>
</dbReference>
<dbReference type="PANTHER" id="PTHR46797">
    <property type="entry name" value="HTH-TYPE TRANSCRIPTIONAL REGULATOR"/>
    <property type="match status" value="1"/>
</dbReference>
<keyword evidence="1 3" id="KW-0238">DNA-binding</keyword>
<dbReference type="PROSITE" id="PS50943">
    <property type="entry name" value="HTH_CROC1"/>
    <property type="match status" value="1"/>
</dbReference>
<dbReference type="CDD" id="cd00093">
    <property type="entry name" value="HTH_XRE"/>
    <property type="match status" value="1"/>
</dbReference>
<keyword evidence="4" id="KW-1185">Reference proteome</keyword>
<organism evidence="3 4">
    <name type="scientific">Sinosporangium album</name>
    <dbReference type="NCBI Taxonomy" id="504805"/>
    <lineage>
        <taxon>Bacteria</taxon>
        <taxon>Bacillati</taxon>
        <taxon>Actinomycetota</taxon>
        <taxon>Actinomycetes</taxon>
        <taxon>Streptosporangiales</taxon>
        <taxon>Streptosporangiaceae</taxon>
        <taxon>Sinosporangium</taxon>
    </lineage>
</organism>
<accession>A0A1G8EEV1</accession>
<dbReference type="GO" id="GO:0003677">
    <property type="term" value="F:DNA binding"/>
    <property type="evidence" value="ECO:0007669"/>
    <property type="project" value="UniProtKB-KW"/>
</dbReference>
<dbReference type="SUPFAM" id="SSF47413">
    <property type="entry name" value="lambda repressor-like DNA-binding domains"/>
    <property type="match status" value="1"/>
</dbReference>
<sequence>MSDVNTQNTLAARVRTLRKRCGLSQTGLAEQAGVSASLISKIEQGIIPETTMATAHKLARALRTNTSELFASSLREAESETLIDHVWKPVEQALNGTLPPVNEDPSLDDIQRRLRALKPLLAENRYREVALELPGLIRDVEALDDVRTPRSRLLNVAGWMFVQTHQYALAEMTLKQAVDAAEDRLDAAAAVVTLGWMQLRHGRLTEARELSVKWADAIEPRFSRATTAELALWGRLLIRISGAAVRDNRPGEAEDAIQLARAAAVRIGREIQADSSTHNTFGPATVQMIVAENASIGDKYDKVLTVAERIPKKLLHVNGSGRNRHRLDIANALLATKRPTEATAVMHDIYRTSPEWLLKQRYARRIMDGIVYRRRSLTPEMRALSEALTITG</sequence>
<dbReference type="InterPro" id="IPR010982">
    <property type="entry name" value="Lambda_DNA-bd_dom_sf"/>
</dbReference>
<name>A0A1G8EEV1_9ACTN</name>
<proteinExistence type="predicted"/>
<dbReference type="InterPro" id="IPR011990">
    <property type="entry name" value="TPR-like_helical_dom_sf"/>
</dbReference>
<protein>
    <submittedName>
        <fullName evidence="3">DNA-binding transcriptional regulator, XRE-family HTH domain</fullName>
    </submittedName>
</protein>
<dbReference type="InterPro" id="IPR050807">
    <property type="entry name" value="TransReg_Diox_bact_type"/>
</dbReference>
<dbReference type="SMART" id="SM00530">
    <property type="entry name" value="HTH_XRE"/>
    <property type="match status" value="1"/>
</dbReference>
<dbReference type="PANTHER" id="PTHR46797:SF1">
    <property type="entry name" value="METHYLPHOSPHONATE SYNTHASE"/>
    <property type="match status" value="1"/>
</dbReference>
<dbReference type="Proteomes" id="UP000198923">
    <property type="component" value="Unassembled WGS sequence"/>
</dbReference>
<dbReference type="EMBL" id="FNCN01000020">
    <property type="protein sequence ID" value="SDH68417.1"/>
    <property type="molecule type" value="Genomic_DNA"/>
</dbReference>
<dbReference type="Pfam" id="PF13560">
    <property type="entry name" value="HTH_31"/>
    <property type="match status" value="1"/>
</dbReference>
<dbReference type="STRING" id="504805.SAMN05421505_12069"/>
<dbReference type="RefSeq" id="WP_093172219.1">
    <property type="nucleotide sequence ID" value="NZ_FNCN01000020.1"/>
</dbReference>
<dbReference type="AlphaFoldDB" id="A0A1G8EEV1"/>
<gene>
    <name evidence="3" type="ORF">SAMN05421505_12069</name>
</gene>
<dbReference type="OrthoDB" id="3210663at2"/>
<dbReference type="InterPro" id="IPR001387">
    <property type="entry name" value="Cro/C1-type_HTH"/>
</dbReference>
<reference evidence="3 4" key="1">
    <citation type="submission" date="2016-10" db="EMBL/GenBank/DDBJ databases">
        <authorList>
            <person name="de Groot N.N."/>
        </authorList>
    </citation>
    <scope>NUCLEOTIDE SEQUENCE [LARGE SCALE GENOMIC DNA]</scope>
    <source>
        <strain evidence="3 4">CPCC 201354</strain>
    </source>
</reference>
<evidence type="ECO:0000259" key="2">
    <source>
        <dbReference type="PROSITE" id="PS50943"/>
    </source>
</evidence>